<reference evidence="2 3" key="1">
    <citation type="journal article" date="2024" name="Ann. Entomol. Soc. Am.">
        <title>Genomic analyses of the southern and eastern yellowjacket wasps (Hymenoptera: Vespidae) reveal evolutionary signatures of social life.</title>
        <authorList>
            <person name="Catto M.A."/>
            <person name="Caine P.B."/>
            <person name="Orr S.E."/>
            <person name="Hunt B.G."/>
            <person name="Goodisman M.A.D."/>
        </authorList>
    </citation>
    <scope>NUCLEOTIDE SEQUENCE [LARGE SCALE GENOMIC DNA]</scope>
    <source>
        <strain evidence="2">233</strain>
        <tissue evidence="2">Head and thorax</tissue>
    </source>
</reference>
<sequence>MLSIKVTLHMKLWTKFNKNNDIYGYLRLCSTKYSFIQKSRYSTKKKLDENIVYKIDPKVKPLRDKILYSEYLFYEKIKLGFLKRLKLKQKLEEVQKKEQVMQQVNEPVFSVMLNRVGNNNCTDFKAKNEVETLSDPDDRKSSKIIHMPYAFTDSFKIIDMPVDEVKNIPKDTDNESSLNEMYKTLYEKYLEATNSIQGKEKPSFIEYEETYREQELKNLQNVAYKWMNDYEQYDDMQENSSDWLYGSSNQNTEISSIPCGGCGALLHCKDHALPGYLPSELFIGINNDELKMMVCQRCHFLKYYNTALDVKVSSEDYPELLKVIKTKKCAVILMIDLTDFPCSIWPNIGSILHPRTSVFVVGNKIDLLPKDSPTFESHVKECLSKAVENAGIDQRNIRYISLISAKTGFGVEEFINKLHKLWEYKGDVFLIGCTNVGKSSLFNDLLQSDYCKVQAVDLVQRATISPWPGTTLNLLKFPILNPSKWRLYCRTLRLQAESENEKAKKFVQNYKLSLSRNIKYATLQGVIGKTFTSRKINNSKNFDVFSSSLKLNKNNFGLDETRPEFINSHWCYDTPGTIQPDQIMDLLTIEEIMKTLPNRIISPRTFVVQPEETIFIGGLGRLDYLEGNTFIRCTIFASNKLPITMCRVIDADYLYKELLHTEALVVPINNPQRLKVWPILQSKQFEITGISEIESAADIVLSNAGWIAVTPKENEKVKLQGWTPCARGIHLRIPALLKKSVTYRGARVPGTPAYKKGRQVYIKEQT</sequence>
<keyword evidence="3" id="KW-1185">Reference proteome</keyword>
<dbReference type="Gene3D" id="3.40.50.300">
    <property type="entry name" value="P-loop containing nucleotide triphosphate hydrolases"/>
    <property type="match status" value="1"/>
</dbReference>
<dbReference type="AlphaFoldDB" id="A0ABD2B8D9"/>
<accession>A0ABD2B8D9</accession>
<dbReference type="InterPro" id="IPR052807">
    <property type="entry name" value="Mito_transl_resp_regulator"/>
</dbReference>
<protein>
    <submittedName>
        <fullName evidence="2">Nitric oxide-associated protein 1</fullName>
    </submittedName>
</protein>
<dbReference type="SUPFAM" id="SSF52540">
    <property type="entry name" value="P-loop containing nucleoside triphosphate hydrolases"/>
    <property type="match status" value="1"/>
</dbReference>
<evidence type="ECO:0000313" key="2">
    <source>
        <dbReference type="EMBL" id="KAL2728957.1"/>
    </source>
</evidence>
<gene>
    <name evidence="2" type="ORF">V1478_006589</name>
</gene>
<dbReference type="InterPro" id="IPR006073">
    <property type="entry name" value="GTP-bd"/>
</dbReference>
<dbReference type="CDD" id="cd01855">
    <property type="entry name" value="YqeH"/>
    <property type="match status" value="1"/>
</dbReference>
<evidence type="ECO:0000259" key="1">
    <source>
        <dbReference type="Pfam" id="PF01926"/>
    </source>
</evidence>
<dbReference type="PANTHER" id="PTHR46406">
    <property type="entry name" value="NITRIC OXIDE-ASSOCIATED PROTEIN 1"/>
    <property type="match status" value="1"/>
</dbReference>
<dbReference type="PANTHER" id="PTHR46406:SF1">
    <property type="entry name" value="NITRIC OXIDE-ASSOCIATED PROTEIN 1"/>
    <property type="match status" value="1"/>
</dbReference>
<proteinExistence type="predicted"/>
<dbReference type="EMBL" id="JAUDFV010000132">
    <property type="protein sequence ID" value="KAL2728957.1"/>
    <property type="molecule type" value="Genomic_DNA"/>
</dbReference>
<dbReference type="Proteomes" id="UP001607302">
    <property type="component" value="Unassembled WGS sequence"/>
</dbReference>
<comment type="caution">
    <text evidence="2">The sequence shown here is derived from an EMBL/GenBank/DDBJ whole genome shotgun (WGS) entry which is preliminary data.</text>
</comment>
<name>A0ABD2B8D9_VESSQ</name>
<feature type="domain" description="G" evidence="1">
    <location>
        <begin position="428"/>
        <end position="479"/>
    </location>
</feature>
<organism evidence="2 3">
    <name type="scientific">Vespula squamosa</name>
    <name type="common">Southern yellow jacket</name>
    <name type="synonym">Wasp</name>
    <dbReference type="NCBI Taxonomy" id="30214"/>
    <lineage>
        <taxon>Eukaryota</taxon>
        <taxon>Metazoa</taxon>
        <taxon>Ecdysozoa</taxon>
        <taxon>Arthropoda</taxon>
        <taxon>Hexapoda</taxon>
        <taxon>Insecta</taxon>
        <taxon>Pterygota</taxon>
        <taxon>Neoptera</taxon>
        <taxon>Endopterygota</taxon>
        <taxon>Hymenoptera</taxon>
        <taxon>Apocrita</taxon>
        <taxon>Aculeata</taxon>
        <taxon>Vespoidea</taxon>
        <taxon>Vespidae</taxon>
        <taxon>Vespinae</taxon>
        <taxon>Vespula</taxon>
    </lineage>
</organism>
<dbReference type="Pfam" id="PF01926">
    <property type="entry name" value="MMR_HSR1"/>
    <property type="match status" value="1"/>
</dbReference>
<dbReference type="InterPro" id="IPR027417">
    <property type="entry name" value="P-loop_NTPase"/>
</dbReference>
<evidence type="ECO:0000313" key="3">
    <source>
        <dbReference type="Proteomes" id="UP001607302"/>
    </source>
</evidence>